<keyword evidence="12" id="KW-1185">Reference proteome</keyword>
<keyword evidence="8" id="KW-0472">Membrane</keyword>
<evidence type="ECO:0000313" key="11">
    <source>
        <dbReference type="EMBL" id="EYU29628.1"/>
    </source>
</evidence>
<evidence type="ECO:0000313" key="12">
    <source>
        <dbReference type="Proteomes" id="UP000030748"/>
    </source>
</evidence>
<gene>
    <name evidence="11" type="ORF">MIMGU_mgv1a011618mg</name>
</gene>
<evidence type="ECO:0000256" key="2">
    <source>
        <dbReference type="ARBA" id="ARBA00009624"/>
    </source>
</evidence>
<protein>
    <recommendedName>
        <fullName evidence="10">Voltage-dependent anion-selective channel protein</fullName>
    </recommendedName>
</protein>
<dbReference type="KEGG" id="egt:105966632"/>
<evidence type="ECO:0000256" key="9">
    <source>
        <dbReference type="ARBA" id="ARBA00054641"/>
    </source>
</evidence>
<accession>A0A022QQS6</accession>
<dbReference type="GO" id="GO:0046930">
    <property type="term" value="C:pore complex"/>
    <property type="evidence" value="ECO:0007669"/>
    <property type="project" value="UniProtKB-KW"/>
</dbReference>
<dbReference type="EMBL" id="KI631176">
    <property type="protein sequence ID" value="EYU29628.1"/>
    <property type="molecule type" value="Genomic_DNA"/>
</dbReference>
<comment type="function">
    <text evidence="9">Forms a channel through the cell membrane that allows diffusion of small hydrophilic molecules. The channel adopts an open conformation at low or zero membrane potential and a closed conformation at potentials above 30-40 mV. The open state has a weak anion selectivity whereas the closed state is cation-selective.</text>
</comment>
<organism evidence="11 12">
    <name type="scientific">Erythranthe guttata</name>
    <name type="common">Yellow monkey flower</name>
    <name type="synonym">Mimulus guttatus</name>
    <dbReference type="NCBI Taxonomy" id="4155"/>
    <lineage>
        <taxon>Eukaryota</taxon>
        <taxon>Viridiplantae</taxon>
        <taxon>Streptophyta</taxon>
        <taxon>Embryophyta</taxon>
        <taxon>Tracheophyta</taxon>
        <taxon>Spermatophyta</taxon>
        <taxon>Magnoliopsida</taxon>
        <taxon>eudicotyledons</taxon>
        <taxon>Gunneridae</taxon>
        <taxon>Pentapetalae</taxon>
        <taxon>asterids</taxon>
        <taxon>lamiids</taxon>
        <taxon>Lamiales</taxon>
        <taxon>Phrymaceae</taxon>
        <taxon>Erythranthe</taxon>
    </lineage>
</organism>
<keyword evidence="7" id="KW-0626">Porin</keyword>
<dbReference type="InterPro" id="IPR023614">
    <property type="entry name" value="Porin_dom_sf"/>
</dbReference>
<keyword evidence="3" id="KW-0813">Transport</keyword>
<keyword evidence="5" id="KW-0812">Transmembrane</keyword>
<dbReference type="PANTHER" id="PTHR11743">
    <property type="entry name" value="VOLTAGE-DEPENDENT ANION-SELECTIVE CHANNEL"/>
    <property type="match status" value="1"/>
</dbReference>
<dbReference type="InterPro" id="IPR027246">
    <property type="entry name" value="Porin_Euk/Tom40"/>
</dbReference>
<evidence type="ECO:0000256" key="7">
    <source>
        <dbReference type="ARBA" id="ARBA00023114"/>
    </source>
</evidence>
<dbReference type="Proteomes" id="UP000030748">
    <property type="component" value="Unassembled WGS sequence"/>
</dbReference>
<name>A0A022QQS6_ERYGU</name>
<evidence type="ECO:0000256" key="6">
    <source>
        <dbReference type="ARBA" id="ARBA00023065"/>
    </source>
</evidence>
<dbReference type="PhylomeDB" id="A0A022QQS6"/>
<dbReference type="AlphaFoldDB" id="A0A022QQS6"/>
<dbReference type="InterPro" id="IPR001925">
    <property type="entry name" value="Porin_Euk"/>
</dbReference>
<dbReference type="eggNOG" id="KOG3126">
    <property type="taxonomic scope" value="Eukaryota"/>
</dbReference>
<evidence type="ECO:0000256" key="4">
    <source>
        <dbReference type="ARBA" id="ARBA00022452"/>
    </source>
</evidence>
<dbReference type="FunFam" id="2.40.160.10:FF:000003">
    <property type="entry name" value="Outer mitochondrial membrane protein porin"/>
    <property type="match status" value="1"/>
</dbReference>
<keyword evidence="4" id="KW-1134">Transmembrane beta strand</keyword>
<reference evidence="11 12" key="1">
    <citation type="journal article" date="2013" name="Proc. Natl. Acad. Sci. U.S.A.">
        <title>Fine-scale variation in meiotic recombination in Mimulus inferred from population shotgun sequencing.</title>
        <authorList>
            <person name="Hellsten U."/>
            <person name="Wright K.M."/>
            <person name="Jenkins J."/>
            <person name="Shu S."/>
            <person name="Yuan Y."/>
            <person name="Wessler S.R."/>
            <person name="Schmutz J."/>
            <person name="Willis J.H."/>
            <person name="Rokhsar D.S."/>
        </authorList>
    </citation>
    <scope>NUCLEOTIDE SEQUENCE [LARGE SCALE GENOMIC DNA]</scope>
    <source>
        <strain evidence="12">cv. DUN x IM62</strain>
    </source>
</reference>
<dbReference type="PANTHER" id="PTHR11743:SF23">
    <property type="entry name" value="MITOCHONDRIAL OUTER MEMBRANE PROTEIN PORIN 5-RELATED"/>
    <property type="match status" value="1"/>
</dbReference>
<dbReference type="CDD" id="cd07306">
    <property type="entry name" value="Porin3_VDAC"/>
    <property type="match status" value="1"/>
</dbReference>
<dbReference type="GO" id="GO:0008308">
    <property type="term" value="F:voltage-gated monoatomic anion channel activity"/>
    <property type="evidence" value="ECO:0000318"/>
    <property type="project" value="GO_Central"/>
</dbReference>
<comment type="similarity">
    <text evidence="2">Belongs to the eukaryotic mitochondrial porin (TC 1.B.8.1) family.</text>
</comment>
<evidence type="ECO:0000256" key="5">
    <source>
        <dbReference type="ARBA" id="ARBA00022692"/>
    </source>
</evidence>
<dbReference type="Gene3D" id="2.40.160.10">
    <property type="entry name" value="Porin"/>
    <property type="match status" value="1"/>
</dbReference>
<evidence type="ECO:0000256" key="10">
    <source>
        <dbReference type="ARBA" id="ARBA00082427"/>
    </source>
</evidence>
<dbReference type="STRING" id="4155.A0A022QQS6"/>
<evidence type="ECO:0000256" key="3">
    <source>
        <dbReference type="ARBA" id="ARBA00022448"/>
    </source>
</evidence>
<keyword evidence="6" id="KW-0406">Ion transport</keyword>
<dbReference type="GO" id="GO:0005741">
    <property type="term" value="C:mitochondrial outer membrane"/>
    <property type="evidence" value="ECO:0000318"/>
    <property type="project" value="GO_Central"/>
</dbReference>
<comment type="subcellular location">
    <subcellularLocation>
        <location evidence="1">Membrane</location>
    </subcellularLocation>
</comment>
<proteinExistence type="inferred from homology"/>
<dbReference type="GO" id="GO:0015288">
    <property type="term" value="F:porin activity"/>
    <property type="evidence" value="ECO:0007669"/>
    <property type="project" value="UniProtKB-KW"/>
</dbReference>
<dbReference type="Pfam" id="PF01459">
    <property type="entry name" value="Porin_3"/>
    <property type="match status" value="1"/>
</dbReference>
<dbReference type="OMA" id="MAPPCYA"/>
<evidence type="ECO:0000256" key="1">
    <source>
        <dbReference type="ARBA" id="ARBA00004370"/>
    </source>
</evidence>
<dbReference type="OrthoDB" id="7827681at2759"/>
<evidence type="ECO:0000256" key="8">
    <source>
        <dbReference type="ARBA" id="ARBA00023136"/>
    </source>
</evidence>
<sequence length="276" mass="29095">MSKGPGLFSDIGKKAKDLLTRDYLSDHKLSVSSVTESGLALTTSTVKKGGYSSGDVAAQYVYKNTFLDVKVDTESNISATVAITDIVPSSKTIATLKYPNYESGKMEFQYFHPHAALSAAVGLNQTPPIDLSVTLGTPTFALGAEAGYETTSGKLTKYTAAITVTKPDSCASIILGDKGDTIKVSVIHYLDQSKRSAGVGEIARKFSTNENTLSVGGSYAIDSLSLVKVKLNNHGSLGAVLQHELAGKSLVTISSEFDTKALDKTPKFGVCLAVKP</sequence>